<evidence type="ECO:0000313" key="3">
    <source>
        <dbReference type="EMBL" id="CDZ89253.1"/>
    </source>
</evidence>
<organism evidence="3 4">
    <name type="scientific">Rhodococcus ruber</name>
    <dbReference type="NCBI Taxonomy" id="1830"/>
    <lineage>
        <taxon>Bacteria</taxon>
        <taxon>Bacillati</taxon>
        <taxon>Actinomycetota</taxon>
        <taxon>Actinomycetes</taxon>
        <taxon>Mycobacteriales</taxon>
        <taxon>Nocardiaceae</taxon>
        <taxon>Rhodococcus</taxon>
    </lineage>
</organism>
<dbReference type="InterPro" id="IPR046938">
    <property type="entry name" value="DNA_clamp_sf"/>
</dbReference>
<dbReference type="InterPro" id="IPR022637">
    <property type="entry name" value="DNA_polIII_beta_cen"/>
</dbReference>
<dbReference type="GO" id="GO:0003887">
    <property type="term" value="F:DNA-directed DNA polymerase activity"/>
    <property type="evidence" value="ECO:0007669"/>
    <property type="project" value="InterPro"/>
</dbReference>
<name>A0A098BKM5_9NOCA</name>
<dbReference type="SUPFAM" id="SSF55979">
    <property type="entry name" value="DNA clamp"/>
    <property type="match status" value="2"/>
</dbReference>
<dbReference type="InterPro" id="IPR009061">
    <property type="entry name" value="DNA-bd_dom_put_sf"/>
</dbReference>
<dbReference type="PANTHER" id="PTHR30204:SF97">
    <property type="entry name" value="MERR FAMILY REGULATORY PROTEIN"/>
    <property type="match status" value="1"/>
</dbReference>
<dbReference type="EMBL" id="CCSD01000058">
    <property type="protein sequence ID" value="CDZ89253.1"/>
    <property type="molecule type" value="Genomic_DNA"/>
</dbReference>
<evidence type="ECO:0000259" key="2">
    <source>
        <dbReference type="PROSITE" id="PS50937"/>
    </source>
</evidence>
<dbReference type="Gene3D" id="3.10.150.10">
    <property type="entry name" value="DNA Polymerase III, subunit A, domain 2"/>
    <property type="match status" value="2"/>
</dbReference>
<dbReference type="Pfam" id="PF02767">
    <property type="entry name" value="DNA_pol3_beta_2"/>
    <property type="match status" value="1"/>
</dbReference>
<accession>A0A098BKM5</accession>
<evidence type="ECO:0000256" key="1">
    <source>
        <dbReference type="ARBA" id="ARBA00023125"/>
    </source>
</evidence>
<dbReference type="PANTHER" id="PTHR30204">
    <property type="entry name" value="REDOX-CYCLING DRUG-SENSING TRANSCRIPTIONAL ACTIVATOR SOXR"/>
    <property type="match status" value="1"/>
</dbReference>
<keyword evidence="1" id="KW-0238">DNA-binding</keyword>
<dbReference type="SUPFAM" id="SSF46955">
    <property type="entry name" value="Putative DNA-binding domain"/>
    <property type="match status" value="1"/>
</dbReference>
<dbReference type="eggNOG" id="COG0592">
    <property type="taxonomic scope" value="Bacteria"/>
</dbReference>
<evidence type="ECO:0000313" key="4">
    <source>
        <dbReference type="Proteomes" id="UP000042997"/>
    </source>
</evidence>
<dbReference type="GeneID" id="66836844"/>
<feature type="domain" description="HTH merR-type" evidence="2">
    <location>
        <begin position="7"/>
        <end position="77"/>
    </location>
</feature>
<dbReference type="Pfam" id="PF13411">
    <property type="entry name" value="MerR_1"/>
    <property type="match status" value="1"/>
</dbReference>
<dbReference type="CDD" id="cd01107">
    <property type="entry name" value="HTH_BmrR"/>
    <property type="match status" value="1"/>
</dbReference>
<dbReference type="InterPro" id="IPR047057">
    <property type="entry name" value="MerR_fam"/>
</dbReference>
<dbReference type="eggNOG" id="COG0789">
    <property type="taxonomic scope" value="Bacteria"/>
</dbReference>
<proteinExistence type="predicted"/>
<sequence length="355" mass="37571">MTPSPDLITIGIMARLSGLTPGALRFYGDCRLLVPALVDPVTGYRYYTVDQRERAVTIRQLRELDVPLEDVGRILDGDAESGAALLDEHVAELHRRAERATRLASDVKSRLTAFAAPPAVVVPGRLLAGTVERVLPSVAMDPEIPCLTGVLVEVEAGAVVLTATNHYRLTTGSVTAAARTGDPFRTVADSSALRGTATWLREHENVGLALDDSGALTLTGADGERHRCPAVDGTFPDYRSMLGALAPPVTRAIVHRDALAGAVRDAAAGPIDLRVRATALTVGHRGHDRVLPADVTGADLDLAFDRDGLGAALDTAVGPEVLLDIASYDRPVVIRSAAAGDLTTLAMPVRREERP</sequence>
<dbReference type="GO" id="GO:0008408">
    <property type="term" value="F:3'-5' exonuclease activity"/>
    <property type="evidence" value="ECO:0007669"/>
    <property type="project" value="InterPro"/>
</dbReference>
<dbReference type="GO" id="GO:0003700">
    <property type="term" value="F:DNA-binding transcription factor activity"/>
    <property type="evidence" value="ECO:0007669"/>
    <property type="project" value="InterPro"/>
</dbReference>
<dbReference type="GO" id="GO:0003677">
    <property type="term" value="F:DNA binding"/>
    <property type="evidence" value="ECO:0007669"/>
    <property type="project" value="UniProtKB-KW"/>
</dbReference>
<dbReference type="RefSeq" id="WP_017679643.1">
    <property type="nucleotide sequence ID" value="NZ_CP038030.2"/>
</dbReference>
<dbReference type="InterPro" id="IPR000551">
    <property type="entry name" value="MerR-type_HTH_dom"/>
</dbReference>
<dbReference type="Proteomes" id="UP000042997">
    <property type="component" value="Unassembled WGS sequence"/>
</dbReference>
<dbReference type="GO" id="GO:0009360">
    <property type="term" value="C:DNA polymerase III complex"/>
    <property type="evidence" value="ECO:0007669"/>
    <property type="project" value="InterPro"/>
</dbReference>
<dbReference type="AlphaFoldDB" id="A0A098BKM5"/>
<dbReference type="Gene3D" id="1.10.1660.10">
    <property type="match status" value="1"/>
</dbReference>
<reference evidence="3 4" key="1">
    <citation type="journal article" date="2014" name="Genome Announc.">
        <title>Draft Genome Sequence of Propane- and Butane-Oxidizing Actinobacterium Rhodococcus ruber IEGM 231.</title>
        <authorList>
            <person name="Ivshina I.B."/>
            <person name="Kuyukina M.S."/>
            <person name="Krivoruchko A.V."/>
            <person name="Barbe V."/>
            <person name="Fischer C."/>
        </authorList>
    </citation>
    <scope>NUCLEOTIDE SEQUENCE [LARGE SCALE GENOMIC DNA]</scope>
</reference>
<dbReference type="GO" id="GO:0006260">
    <property type="term" value="P:DNA replication"/>
    <property type="evidence" value="ECO:0007669"/>
    <property type="project" value="InterPro"/>
</dbReference>
<dbReference type="PROSITE" id="PS50937">
    <property type="entry name" value="HTH_MERR_2"/>
    <property type="match status" value="1"/>
</dbReference>
<dbReference type="SMART" id="SM00422">
    <property type="entry name" value="HTH_MERR"/>
    <property type="match status" value="1"/>
</dbReference>
<gene>
    <name evidence="3" type="ORF">RHRU231_470101</name>
</gene>
<dbReference type="OrthoDB" id="7849865at2"/>
<protein>
    <submittedName>
        <fullName evidence="3">Transcriptional regulator</fullName>
    </submittedName>
</protein>